<protein>
    <submittedName>
        <fullName evidence="1">Acyl-CoA dehydrogenase</fullName>
    </submittedName>
</protein>
<dbReference type="GO" id="GO:0016627">
    <property type="term" value="F:oxidoreductase activity, acting on the CH-CH group of donors"/>
    <property type="evidence" value="ECO:0007669"/>
    <property type="project" value="InterPro"/>
</dbReference>
<gene>
    <name evidence="1" type="ORF">FQ154_04930</name>
</gene>
<sequence>MPQPFIFLAPGSTTAPLEWPLAERLLETAAICGGDPAPILELLATSDQSPPTPGDGLTTTLWEFLATLASVDLAAARTVEPHLDAAAILAQAGIDWVPRTSWGVFAAEGSTKLVADAPDADTGEWLLDGEKPWCSLAGALDYAVVTAHVPGGRRAFAVDLRRSGVTAHSGAWASHGLARIPSESVGFENVPALPVGARDWYLDRPGFAVGGVGVAACWFGGAVGIFRTLFAAAQSRKPDQLALAWLGESDRLLASGAAMLHAAAVAADQGTLGWRAAHRVRGQIAGICERISTLAGRALGPAPLGFDPSHARRVADLGIYIRQHHAARDDAALGQLLLQAPESTEGGIGPW</sequence>
<name>A0A5B0EJG1_9MICC</name>
<comment type="caution">
    <text evidence="1">The sequence shown here is derived from an EMBL/GenBank/DDBJ whole genome shotgun (WGS) entry which is preliminary data.</text>
</comment>
<dbReference type="InterPro" id="IPR009100">
    <property type="entry name" value="AcylCoA_DH/oxidase_NM_dom_sf"/>
</dbReference>
<reference evidence="1 2" key="1">
    <citation type="submission" date="2019-07" db="EMBL/GenBank/DDBJ databases">
        <title>Analysis of the biochemical properties, biological activity and biotechnological potential of siderophores and biosurfactants produced by Antarctic psychrotolerant bacteria.</title>
        <authorList>
            <person name="Styczynski M."/>
            <person name="Krucon T."/>
            <person name="Decewicz P."/>
            <person name="Dziewit L."/>
        </authorList>
    </citation>
    <scope>NUCLEOTIDE SEQUENCE [LARGE SCALE GENOMIC DNA]</scope>
    <source>
        <strain evidence="1 2">ANT_H27</strain>
    </source>
</reference>
<organism evidence="1 2">
    <name type="scientific">Paeniglutamicibacter gangotriensis</name>
    <dbReference type="NCBI Taxonomy" id="254787"/>
    <lineage>
        <taxon>Bacteria</taxon>
        <taxon>Bacillati</taxon>
        <taxon>Actinomycetota</taxon>
        <taxon>Actinomycetes</taxon>
        <taxon>Micrococcales</taxon>
        <taxon>Micrococcaceae</taxon>
        <taxon>Paeniglutamicibacter</taxon>
    </lineage>
</organism>
<dbReference type="AlphaFoldDB" id="A0A5B0EJG1"/>
<dbReference type="Gene3D" id="2.40.110.10">
    <property type="entry name" value="Butyryl-CoA Dehydrogenase, subunit A, domain 2"/>
    <property type="match status" value="1"/>
</dbReference>
<dbReference type="Proteomes" id="UP000323856">
    <property type="component" value="Unassembled WGS sequence"/>
</dbReference>
<dbReference type="EMBL" id="VOBL01000004">
    <property type="protein sequence ID" value="KAA0978582.1"/>
    <property type="molecule type" value="Genomic_DNA"/>
</dbReference>
<dbReference type="InterPro" id="IPR046373">
    <property type="entry name" value="Acyl-CoA_Oxase/DH_mid-dom_sf"/>
</dbReference>
<dbReference type="OrthoDB" id="107064at2"/>
<evidence type="ECO:0000313" key="2">
    <source>
        <dbReference type="Proteomes" id="UP000323856"/>
    </source>
</evidence>
<dbReference type="SUPFAM" id="SSF56645">
    <property type="entry name" value="Acyl-CoA dehydrogenase NM domain-like"/>
    <property type="match status" value="1"/>
</dbReference>
<evidence type="ECO:0000313" key="1">
    <source>
        <dbReference type="EMBL" id="KAA0978582.1"/>
    </source>
</evidence>
<proteinExistence type="predicted"/>
<accession>A0A5B0EJG1</accession>
<dbReference type="RefSeq" id="WP_007270215.1">
    <property type="nucleotide sequence ID" value="NZ_JBITUG010000028.1"/>
</dbReference>